<keyword evidence="2" id="KW-0238">DNA-binding</keyword>
<evidence type="ECO:0000256" key="2">
    <source>
        <dbReference type="ARBA" id="ARBA00023125"/>
    </source>
</evidence>
<dbReference type="SMART" id="SM00895">
    <property type="entry name" value="FCD"/>
    <property type="match status" value="1"/>
</dbReference>
<dbReference type="PANTHER" id="PTHR43537">
    <property type="entry name" value="TRANSCRIPTIONAL REGULATOR, GNTR FAMILY"/>
    <property type="match status" value="1"/>
</dbReference>
<keyword evidence="1" id="KW-0805">Transcription regulation</keyword>
<dbReference type="CDD" id="cd07377">
    <property type="entry name" value="WHTH_GntR"/>
    <property type="match status" value="1"/>
</dbReference>
<dbReference type="GO" id="GO:0003700">
    <property type="term" value="F:DNA-binding transcription factor activity"/>
    <property type="evidence" value="ECO:0007669"/>
    <property type="project" value="InterPro"/>
</dbReference>
<feature type="domain" description="HTH gntR-type" evidence="5">
    <location>
        <begin position="2"/>
        <end position="69"/>
    </location>
</feature>
<dbReference type="SUPFAM" id="SSF48008">
    <property type="entry name" value="GntR ligand-binding domain-like"/>
    <property type="match status" value="1"/>
</dbReference>
<dbReference type="InterPro" id="IPR036390">
    <property type="entry name" value="WH_DNA-bd_sf"/>
</dbReference>
<proteinExistence type="predicted"/>
<dbReference type="SUPFAM" id="SSF46785">
    <property type="entry name" value="Winged helix' DNA-binding domain"/>
    <property type="match status" value="1"/>
</dbReference>
<evidence type="ECO:0000256" key="3">
    <source>
        <dbReference type="ARBA" id="ARBA00023163"/>
    </source>
</evidence>
<evidence type="ECO:0000259" key="5">
    <source>
        <dbReference type="PROSITE" id="PS50949"/>
    </source>
</evidence>
<dbReference type="SMART" id="SM00345">
    <property type="entry name" value="HTH_GNTR"/>
    <property type="match status" value="1"/>
</dbReference>
<dbReference type="PRINTS" id="PR00035">
    <property type="entry name" value="HTHGNTR"/>
</dbReference>
<dbReference type="Gene3D" id="1.20.120.530">
    <property type="entry name" value="GntR ligand-binding domain-like"/>
    <property type="match status" value="1"/>
</dbReference>
<feature type="region of interest" description="Disordered" evidence="4">
    <location>
        <begin position="112"/>
        <end position="145"/>
    </location>
</feature>
<accession>A0A0P7ZT21</accession>
<dbReference type="Proteomes" id="UP000050465">
    <property type="component" value="Unassembled WGS sequence"/>
</dbReference>
<comment type="caution">
    <text evidence="6">The sequence shown here is derived from an EMBL/GenBank/DDBJ whole genome shotgun (WGS) entry which is preliminary data.</text>
</comment>
<dbReference type="PROSITE" id="PS50949">
    <property type="entry name" value="HTH_GNTR"/>
    <property type="match status" value="1"/>
</dbReference>
<dbReference type="GO" id="GO:0003677">
    <property type="term" value="F:DNA binding"/>
    <property type="evidence" value="ECO:0007669"/>
    <property type="project" value="UniProtKB-KW"/>
</dbReference>
<dbReference type="Pfam" id="PF00392">
    <property type="entry name" value="GntR"/>
    <property type="match status" value="1"/>
</dbReference>
<organism evidence="6 7">
    <name type="scientific">Phormidesmis priestleyi Ana</name>
    <dbReference type="NCBI Taxonomy" id="1666911"/>
    <lineage>
        <taxon>Bacteria</taxon>
        <taxon>Bacillati</taxon>
        <taxon>Cyanobacteriota</taxon>
        <taxon>Cyanophyceae</taxon>
        <taxon>Leptolyngbyales</taxon>
        <taxon>Leptolyngbyaceae</taxon>
        <taxon>Phormidesmis</taxon>
    </lineage>
</organism>
<reference evidence="6 7" key="1">
    <citation type="submission" date="2015-09" db="EMBL/GenBank/DDBJ databases">
        <title>Identification and resolution of microdiversity through metagenomic sequencing of parallel consortia.</title>
        <authorList>
            <person name="Nelson W.C."/>
            <person name="Romine M.F."/>
            <person name="Lindemann S.R."/>
        </authorList>
    </citation>
    <scope>NUCLEOTIDE SEQUENCE [LARGE SCALE GENOMIC DNA]</scope>
    <source>
        <strain evidence="6">Ana</strain>
    </source>
</reference>
<feature type="compositionally biased region" description="Low complexity" evidence="4">
    <location>
        <begin position="114"/>
        <end position="139"/>
    </location>
</feature>
<evidence type="ECO:0000313" key="7">
    <source>
        <dbReference type="Proteomes" id="UP000050465"/>
    </source>
</evidence>
<dbReference type="InterPro" id="IPR008920">
    <property type="entry name" value="TF_FadR/GntR_C"/>
</dbReference>
<evidence type="ECO:0000313" key="6">
    <source>
        <dbReference type="EMBL" id="KPQ36673.1"/>
    </source>
</evidence>
<dbReference type="InterPro" id="IPR000524">
    <property type="entry name" value="Tscrpt_reg_HTH_GntR"/>
</dbReference>
<sequence>MGKLFSKTYLSLRQEILAGNLASGESLVEQTLADRFAVSRTPIREAIRQLQQEGLIESDQGGGLRVAVITIADAIHLYDCRLGLEQVAAIGACENAKSQQIEDLRDYLAQASYSGPDSQNNSQNNSQSNSQNGSPSDNSDVSETDELENRLQIDQGFHRLLAESSGNPWLAGLLDQIFNKMTLLRLTTTYRNPDVLEIWAEHERIVEAIVQRDSQAAAKAVRDHLVASKARVVQELQGLNSQDSLNSITLM</sequence>
<evidence type="ECO:0000256" key="1">
    <source>
        <dbReference type="ARBA" id="ARBA00023015"/>
    </source>
</evidence>
<dbReference type="PANTHER" id="PTHR43537:SF24">
    <property type="entry name" value="GLUCONATE OPERON TRANSCRIPTIONAL REPRESSOR"/>
    <property type="match status" value="1"/>
</dbReference>
<gene>
    <name evidence="6" type="ORF">HLUCCA11_05755</name>
</gene>
<protein>
    <submittedName>
        <fullName evidence="6">GntR family transcriptional regulator</fullName>
    </submittedName>
</protein>
<evidence type="ECO:0000256" key="4">
    <source>
        <dbReference type="SAM" id="MobiDB-lite"/>
    </source>
</evidence>
<keyword evidence="3" id="KW-0804">Transcription</keyword>
<dbReference type="EMBL" id="LJZR01000005">
    <property type="protein sequence ID" value="KPQ36673.1"/>
    <property type="molecule type" value="Genomic_DNA"/>
</dbReference>
<dbReference type="STRING" id="1666911.HLUCCA11_05755"/>
<dbReference type="InterPro" id="IPR036388">
    <property type="entry name" value="WH-like_DNA-bd_sf"/>
</dbReference>
<name>A0A0P7ZT21_9CYAN</name>
<dbReference type="AlphaFoldDB" id="A0A0P7ZT21"/>
<dbReference type="Gene3D" id="1.10.10.10">
    <property type="entry name" value="Winged helix-like DNA-binding domain superfamily/Winged helix DNA-binding domain"/>
    <property type="match status" value="1"/>
</dbReference>
<dbReference type="InterPro" id="IPR011711">
    <property type="entry name" value="GntR_C"/>
</dbReference>
<dbReference type="Pfam" id="PF07729">
    <property type="entry name" value="FCD"/>
    <property type="match status" value="1"/>
</dbReference>